<protein>
    <recommendedName>
        <fullName evidence="6">Nitroreductase domain-containing protein</fullName>
    </recommendedName>
</protein>
<evidence type="ECO:0000313" key="8">
    <source>
        <dbReference type="Proteomes" id="UP000014400"/>
    </source>
</evidence>
<accession>S3CDN5</accession>
<dbReference type="EMBL" id="ATCF01000022">
    <property type="protein sequence ID" value="EPD98629.1"/>
    <property type="molecule type" value="Genomic_DNA"/>
</dbReference>
<evidence type="ECO:0000256" key="4">
    <source>
        <dbReference type="ARBA" id="ARBA00022643"/>
    </source>
</evidence>
<dbReference type="GO" id="GO:0016491">
    <property type="term" value="F:oxidoreductase activity"/>
    <property type="evidence" value="ECO:0007669"/>
    <property type="project" value="UniProtKB-KW"/>
</dbReference>
<comment type="caution">
    <text evidence="7">The sequence shown here is derived from an EMBL/GenBank/DDBJ whole genome shotgun (WGS) entry which is preliminary data.</text>
</comment>
<evidence type="ECO:0000256" key="1">
    <source>
        <dbReference type="ARBA" id="ARBA00001917"/>
    </source>
</evidence>
<evidence type="ECO:0000313" key="7">
    <source>
        <dbReference type="EMBL" id="EPD98629.1"/>
    </source>
</evidence>
<name>S3CDN5_9BURK</name>
<reference evidence="7 8" key="1">
    <citation type="submission" date="2013-04" db="EMBL/GenBank/DDBJ databases">
        <title>The Genome Sequence of Sutterella wadsworthensis HGA0223.</title>
        <authorList>
            <consortium name="The Broad Institute Genomics Platform"/>
            <person name="Earl A."/>
            <person name="Ward D."/>
            <person name="Feldgarden M."/>
            <person name="Gevers D."/>
            <person name="Schmidt T.M."/>
            <person name="Dover J."/>
            <person name="Dai D."/>
            <person name="Walker B."/>
            <person name="Young S."/>
            <person name="Zeng Q."/>
            <person name="Gargeya S."/>
            <person name="Fitzgerald M."/>
            <person name="Haas B."/>
            <person name="Abouelleil A."/>
            <person name="Allen A.W."/>
            <person name="Alvarado L."/>
            <person name="Arachchi H.M."/>
            <person name="Berlin A.M."/>
            <person name="Chapman S.B."/>
            <person name="Gainer-Dewar J."/>
            <person name="Goldberg J."/>
            <person name="Griggs A."/>
            <person name="Gujja S."/>
            <person name="Hansen M."/>
            <person name="Howarth C."/>
            <person name="Imamovic A."/>
            <person name="Ireland A."/>
            <person name="Larimer J."/>
            <person name="McCowan C."/>
            <person name="Murphy C."/>
            <person name="Pearson M."/>
            <person name="Poon T.W."/>
            <person name="Priest M."/>
            <person name="Roberts A."/>
            <person name="Saif S."/>
            <person name="Shea T."/>
            <person name="Sisk P."/>
            <person name="Sykes S."/>
            <person name="Wortman J."/>
            <person name="Nusbaum C."/>
            <person name="Birren B."/>
        </authorList>
    </citation>
    <scope>NUCLEOTIDE SEQUENCE [LARGE SCALE GENOMIC DNA]</scope>
    <source>
        <strain evidence="7 8">HGA0223</strain>
    </source>
</reference>
<comment type="cofactor">
    <cofactor evidence="1">
        <name>FMN</name>
        <dbReference type="ChEBI" id="CHEBI:58210"/>
    </cofactor>
</comment>
<dbReference type="InterPro" id="IPR029479">
    <property type="entry name" value="Nitroreductase"/>
</dbReference>
<dbReference type="STRING" id="1203554.HMPREF1476_01668"/>
<organism evidence="7 8">
    <name type="scientific">Sutterella wadsworthensis HGA0223</name>
    <dbReference type="NCBI Taxonomy" id="1203554"/>
    <lineage>
        <taxon>Bacteria</taxon>
        <taxon>Pseudomonadati</taxon>
        <taxon>Pseudomonadota</taxon>
        <taxon>Betaproteobacteria</taxon>
        <taxon>Burkholderiales</taxon>
        <taxon>Sutterellaceae</taxon>
        <taxon>Sutterella</taxon>
    </lineage>
</organism>
<evidence type="ECO:0000256" key="3">
    <source>
        <dbReference type="ARBA" id="ARBA00022630"/>
    </source>
</evidence>
<dbReference type="Pfam" id="PF00881">
    <property type="entry name" value="Nitroreductase"/>
    <property type="match status" value="1"/>
</dbReference>
<dbReference type="AlphaFoldDB" id="S3CDN5"/>
<keyword evidence="4" id="KW-0288">FMN</keyword>
<dbReference type="SUPFAM" id="SSF55469">
    <property type="entry name" value="FMN-dependent nitroreductase-like"/>
    <property type="match status" value="1"/>
</dbReference>
<dbReference type="HOGENOM" id="CLU_070764_4_1_4"/>
<dbReference type="Gene3D" id="3.40.109.10">
    <property type="entry name" value="NADH Oxidase"/>
    <property type="match status" value="1"/>
</dbReference>
<feature type="domain" description="Nitroreductase" evidence="6">
    <location>
        <begin position="8"/>
        <end position="195"/>
    </location>
</feature>
<keyword evidence="5" id="KW-0560">Oxidoreductase</keyword>
<dbReference type="PATRIC" id="fig|1203554.3.peg.1750"/>
<sequence length="219" mass="24195">MNSMLELVKHRYTAKRYDVNKPISDETLNDLLEVLRLSPSSVNIQPWHFYALKTKEALHAIRPAVKDFNLERTEHAPVIIVFAIEKHLDDAYVHRLMAQEAADGRFRGQFADPEFAAKLEAFRCASVKAYCSGADRGECWAANQCHIALGFLLLAAAGMGVDATTLGGMHFEKVDEILGLAAKGQKSVMACALGYRSSDDWNADAPKSRFPLDAVATIL</sequence>
<keyword evidence="8" id="KW-1185">Reference proteome</keyword>
<evidence type="ECO:0000256" key="2">
    <source>
        <dbReference type="ARBA" id="ARBA00007118"/>
    </source>
</evidence>
<dbReference type="RefSeq" id="WP_016474851.1">
    <property type="nucleotide sequence ID" value="NZ_KE150480.1"/>
</dbReference>
<evidence type="ECO:0000256" key="5">
    <source>
        <dbReference type="ARBA" id="ARBA00023002"/>
    </source>
</evidence>
<proteinExistence type="inferred from homology"/>
<dbReference type="PANTHER" id="PTHR43673">
    <property type="entry name" value="NAD(P)H NITROREDUCTASE YDGI-RELATED"/>
    <property type="match status" value="1"/>
</dbReference>
<keyword evidence="3" id="KW-0285">Flavoprotein</keyword>
<gene>
    <name evidence="7" type="ORF">HMPREF1476_01668</name>
</gene>
<evidence type="ECO:0000259" key="6">
    <source>
        <dbReference type="Pfam" id="PF00881"/>
    </source>
</evidence>
<comment type="similarity">
    <text evidence="2">Belongs to the nitroreductase family.</text>
</comment>
<dbReference type="eggNOG" id="COG0778">
    <property type="taxonomic scope" value="Bacteria"/>
</dbReference>
<dbReference type="InterPro" id="IPR000415">
    <property type="entry name" value="Nitroreductase-like"/>
</dbReference>
<dbReference type="Proteomes" id="UP000014400">
    <property type="component" value="Unassembled WGS sequence"/>
</dbReference>
<dbReference type="PANTHER" id="PTHR43673:SF2">
    <property type="entry name" value="NITROREDUCTASE"/>
    <property type="match status" value="1"/>
</dbReference>